<keyword evidence="5" id="KW-0547">Nucleotide-binding</keyword>
<dbReference type="eggNOG" id="COG3852">
    <property type="taxonomic scope" value="Bacteria"/>
</dbReference>
<evidence type="ECO:0000256" key="4">
    <source>
        <dbReference type="ARBA" id="ARBA00022679"/>
    </source>
</evidence>
<feature type="domain" description="PAS" evidence="12">
    <location>
        <begin position="434"/>
        <end position="464"/>
    </location>
</feature>
<name>A8LNC2_DINSH</name>
<evidence type="ECO:0000256" key="3">
    <source>
        <dbReference type="ARBA" id="ARBA00022553"/>
    </source>
</evidence>
<dbReference type="SUPFAM" id="SSF55785">
    <property type="entry name" value="PYP-like sensor domain (PAS domain)"/>
    <property type="match status" value="2"/>
</dbReference>
<evidence type="ECO:0000256" key="5">
    <source>
        <dbReference type="ARBA" id="ARBA00022741"/>
    </source>
</evidence>
<dbReference type="AlphaFoldDB" id="A8LNC2"/>
<dbReference type="PRINTS" id="PR00344">
    <property type="entry name" value="BCTRLSENSOR"/>
</dbReference>
<dbReference type="CDD" id="cd00082">
    <property type="entry name" value="HisKA"/>
    <property type="match status" value="1"/>
</dbReference>
<evidence type="ECO:0000256" key="2">
    <source>
        <dbReference type="ARBA" id="ARBA00012438"/>
    </source>
</evidence>
<evidence type="ECO:0000256" key="1">
    <source>
        <dbReference type="ARBA" id="ARBA00000085"/>
    </source>
</evidence>
<evidence type="ECO:0000256" key="7">
    <source>
        <dbReference type="ARBA" id="ARBA00022840"/>
    </source>
</evidence>
<evidence type="ECO:0000259" key="11">
    <source>
        <dbReference type="PROSITE" id="PS50110"/>
    </source>
</evidence>
<dbReference type="Pfam" id="PF00989">
    <property type="entry name" value="PAS"/>
    <property type="match status" value="1"/>
</dbReference>
<dbReference type="Proteomes" id="UP000006833">
    <property type="component" value="Chromosome"/>
</dbReference>
<dbReference type="SMART" id="SM00388">
    <property type="entry name" value="HisKA"/>
    <property type="match status" value="1"/>
</dbReference>
<feature type="domain" description="PAC" evidence="13">
    <location>
        <begin position="249"/>
        <end position="303"/>
    </location>
</feature>
<keyword evidence="8" id="KW-0902">Two-component regulatory system</keyword>
<dbReference type="InterPro" id="IPR036890">
    <property type="entry name" value="HATPase_C_sf"/>
</dbReference>
<evidence type="ECO:0000259" key="13">
    <source>
        <dbReference type="PROSITE" id="PS50113"/>
    </source>
</evidence>
<dbReference type="NCBIfam" id="TIGR00229">
    <property type="entry name" value="sensory_box"/>
    <property type="match status" value="2"/>
</dbReference>
<dbReference type="Pfam" id="PF00072">
    <property type="entry name" value="Response_reg"/>
    <property type="match status" value="1"/>
</dbReference>
<dbReference type="InterPro" id="IPR003594">
    <property type="entry name" value="HATPase_dom"/>
</dbReference>
<dbReference type="KEGG" id="dsh:Dshi_1893"/>
<protein>
    <recommendedName>
        <fullName evidence="2">histidine kinase</fullName>
        <ecNumber evidence="2">2.7.13.3</ecNumber>
    </recommendedName>
</protein>
<dbReference type="PANTHER" id="PTHR43065">
    <property type="entry name" value="SENSOR HISTIDINE KINASE"/>
    <property type="match status" value="1"/>
</dbReference>
<evidence type="ECO:0000256" key="8">
    <source>
        <dbReference type="ARBA" id="ARBA00023012"/>
    </source>
</evidence>
<dbReference type="Gene3D" id="3.30.450.20">
    <property type="entry name" value="PAS domain"/>
    <property type="match status" value="2"/>
</dbReference>
<dbReference type="InterPro" id="IPR011006">
    <property type="entry name" value="CheY-like_superfamily"/>
</dbReference>
<dbReference type="InterPro" id="IPR005467">
    <property type="entry name" value="His_kinase_dom"/>
</dbReference>
<dbReference type="InterPro" id="IPR001789">
    <property type="entry name" value="Sig_transdc_resp-reg_receiver"/>
</dbReference>
<proteinExistence type="predicted"/>
<organism evidence="14 15">
    <name type="scientific">Dinoroseobacter shibae (strain DSM 16493 / NCIMB 14021 / DFL 12)</name>
    <dbReference type="NCBI Taxonomy" id="398580"/>
    <lineage>
        <taxon>Bacteria</taxon>
        <taxon>Pseudomonadati</taxon>
        <taxon>Pseudomonadota</taxon>
        <taxon>Alphaproteobacteria</taxon>
        <taxon>Rhodobacterales</taxon>
        <taxon>Roseobacteraceae</taxon>
        <taxon>Dinoroseobacter</taxon>
    </lineage>
</organism>
<dbReference type="GO" id="GO:0000155">
    <property type="term" value="F:phosphorelay sensor kinase activity"/>
    <property type="evidence" value="ECO:0007669"/>
    <property type="project" value="InterPro"/>
</dbReference>
<dbReference type="GO" id="GO:0006355">
    <property type="term" value="P:regulation of DNA-templated transcription"/>
    <property type="evidence" value="ECO:0007669"/>
    <property type="project" value="InterPro"/>
</dbReference>
<dbReference type="PROSITE" id="PS50109">
    <property type="entry name" value="HIS_KIN"/>
    <property type="match status" value="1"/>
</dbReference>
<keyword evidence="6" id="KW-0418">Kinase</keyword>
<dbReference type="PROSITE" id="PS50110">
    <property type="entry name" value="RESPONSE_REGULATORY"/>
    <property type="match status" value="1"/>
</dbReference>
<gene>
    <name evidence="14" type="ordered locus">Dshi_1893</name>
</gene>
<dbReference type="Gene3D" id="3.40.50.2300">
    <property type="match status" value="1"/>
</dbReference>
<evidence type="ECO:0000256" key="9">
    <source>
        <dbReference type="PROSITE-ProRule" id="PRU00169"/>
    </source>
</evidence>
<feature type="modified residue" description="4-aspartylphosphate" evidence="9">
    <location>
        <position position="851"/>
    </location>
</feature>
<dbReference type="Pfam" id="PF13426">
    <property type="entry name" value="PAS_9"/>
    <property type="match status" value="1"/>
</dbReference>
<dbReference type="InterPro" id="IPR035965">
    <property type="entry name" value="PAS-like_dom_sf"/>
</dbReference>
<keyword evidence="15" id="KW-1185">Reference proteome</keyword>
<dbReference type="InterPro" id="IPR001610">
    <property type="entry name" value="PAC"/>
</dbReference>
<reference evidence="15" key="1">
    <citation type="journal article" date="2010" name="ISME J.">
        <title>The complete genome sequence of the algal symbiont Dinoroseobacter shibae: a hitchhiker's guide to life in the sea.</title>
        <authorList>
            <person name="Wagner-Dobler I."/>
            <person name="Ballhausen B."/>
            <person name="Berger M."/>
            <person name="Brinkhoff T."/>
            <person name="Buchholz I."/>
            <person name="Bunk B."/>
            <person name="Cypionka H."/>
            <person name="Daniel R."/>
            <person name="Drepper T."/>
            <person name="Gerdts G."/>
            <person name="Hahnke S."/>
            <person name="Han C."/>
            <person name="Jahn D."/>
            <person name="Kalhoefer D."/>
            <person name="Kiss H."/>
            <person name="Klenk H.P."/>
            <person name="Kyrpides N."/>
            <person name="Liebl W."/>
            <person name="Liesegang H."/>
            <person name="Meincke L."/>
            <person name="Pati A."/>
            <person name="Petersen J."/>
            <person name="Piekarski T."/>
            <person name="Pommerenke C."/>
            <person name="Pradella S."/>
            <person name="Pukall R."/>
            <person name="Rabus R."/>
            <person name="Stackebrandt E."/>
            <person name="Thole S."/>
            <person name="Thompson L."/>
            <person name="Tielen P."/>
            <person name="Tomasch J."/>
            <person name="von Jan M."/>
            <person name="Wanphrut N."/>
            <person name="Wichels A."/>
            <person name="Zech H."/>
            <person name="Simon M."/>
        </authorList>
    </citation>
    <scope>NUCLEOTIDE SEQUENCE [LARGE SCALE GENOMIC DNA]</scope>
    <source>
        <strain evidence="15">DSM 16493 / NCIMB 14021 / DFL 12</strain>
    </source>
</reference>
<dbReference type="SUPFAM" id="SSF52172">
    <property type="entry name" value="CheY-like"/>
    <property type="match status" value="1"/>
</dbReference>
<evidence type="ECO:0000259" key="10">
    <source>
        <dbReference type="PROSITE" id="PS50109"/>
    </source>
</evidence>
<dbReference type="InterPro" id="IPR004358">
    <property type="entry name" value="Sig_transdc_His_kin-like_C"/>
</dbReference>
<dbReference type="PROSITE" id="PS50112">
    <property type="entry name" value="PAS"/>
    <property type="match status" value="2"/>
</dbReference>
<dbReference type="OrthoDB" id="9796100at2"/>
<dbReference type="SMART" id="SM00448">
    <property type="entry name" value="REC"/>
    <property type="match status" value="1"/>
</dbReference>
<dbReference type="PANTHER" id="PTHR43065:SF46">
    <property type="entry name" value="C4-DICARBOXYLATE TRANSPORT SENSOR PROTEIN DCTB"/>
    <property type="match status" value="1"/>
</dbReference>
<dbReference type="Pfam" id="PF02518">
    <property type="entry name" value="HATPase_c"/>
    <property type="match status" value="1"/>
</dbReference>
<dbReference type="Gene3D" id="3.30.565.10">
    <property type="entry name" value="Histidine kinase-like ATPase, C-terminal domain"/>
    <property type="match status" value="1"/>
</dbReference>
<keyword evidence="3 9" id="KW-0597">Phosphoprotein</keyword>
<dbReference type="InterPro" id="IPR036097">
    <property type="entry name" value="HisK_dim/P_sf"/>
</dbReference>
<sequence>MAEDERLREALLELQLLRAREAKSLSATRMLLECLEAYSSARTPADALNSIFVSLRDRIGAEFTALGEIAQDGALVIAASDDPACLGLRLAPPFDLAARPRDIMDLALLGAWYGPWDIARYSALQCAPLQTDGRRHALLAFRSGPQPFPKGSLQLVERLAGLALRALQGSEIATENKLLAAAIQGSSSGFAIADATDTARPLIYVNSAFERLSGYAAEEVLGQNCRFLSAEPPDSAERERLRAAVQANGSGQFLLRNRRKSGDLFWNELTLFPVENEAGEVVNLVATQTDVSARVEAAAERDRTRAQMARALTATEDAFLVLEPGNVVVFANKATREIFCAPDVDWAVGSTFDANWAAYLAACEDLPGRVTSLLETPDLATLAQLPKGREIDLPDGHTILIRASAFADGGLVLSATDVTPMKMAQRLLSQRLAAIEAARDGIAVTDGDGRLTFLNRAASQLLGFPSPARALGRPWHDRYDGPSRSANQEPFDMTLERTEDGVTRTHEVTGTVLDSGGTVIVFRDITDRLEYETREAELKQGLRQLQRQEATAQLTAGIAHDFNNLLSAINGSATLIGLEENLTDTLKAHVNRISTAGTQAARLVNRLLDIGARHEAVGSFNLRAAIADIPALVEPSLPDSIALRMDASEGGLTLSGDPGSLSQAIVNLVLNARDAIGNRAGRIDLRISAVTGQCGAEIQVGELRPQARYARIDVSDTGAGIAADQLVAVFEPYFSTKGRHGTGLGLAMVSLQAQAVGGAVGIASAPGSGTTVSVFWPVTSPEDIAGSGPTGAGHDLTGQTIILLDDDPEVAAVAAAFLEARGAEVAVCIDPRDAVEAVEDAPEAWSAVVTDYDMPHLTGGDVAERIKRLNPALPVVLVTALARRLSDPRIADGTIDAVLPKPADLDHLSSILSQYHHRSN</sequence>
<dbReference type="STRING" id="398580.Dshi_1893"/>
<dbReference type="SMART" id="SM00091">
    <property type="entry name" value="PAS"/>
    <property type="match status" value="3"/>
</dbReference>
<dbReference type="CDD" id="cd00156">
    <property type="entry name" value="REC"/>
    <property type="match status" value="1"/>
</dbReference>
<dbReference type="SUPFAM" id="SSF55874">
    <property type="entry name" value="ATPase domain of HSP90 chaperone/DNA topoisomerase II/histidine kinase"/>
    <property type="match status" value="1"/>
</dbReference>
<evidence type="ECO:0000259" key="12">
    <source>
        <dbReference type="PROSITE" id="PS50112"/>
    </source>
</evidence>
<feature type="domain" description="Histidine kinase" evidence="10">
    <location>
        <begin position="557"/>
        <end position="780"/>
    </location>
</feature>
<dbReference type="InterPro" id="IPR000700">
    <property type="entry name" value="PAS-assoc_C"/>
</dbReference>
<accession>A8LNC2</accession>
<dbReference type="CDD" id="cd00130">
    <property type="entry name" value="PAS"/>
    <property type="match status" value="2"/>
</dbReference>
<comment type="catalytic activity">
    <reaction evidence="1">
        <text>ATP + protein L-histidine = ADP + protein N-phospho-L-histidine.</text>
        <dbReference type="EC" id="2.7.13.3"/>
    </reaction>
</comment>
<dbReference type="GO" id="GO:0005524">
    <property type="term" value="F:ATP binding"/>
    <property type="evidence" value="ECO:0007669"/>
    <property type="project" value="UniProtKB-KW"/>
</dbReference>
<keyword evidence="4" id="KW-0808">Transferase</keyword>
<feature type="domain" description="PAS" evidence="12">
    <location>
        <begin position="175"/>
        <end position="248"/>
    </location>
</feature>
<dbReference type="PROSITE" id="PS50113">
    <property type="entry name" value="PAC"/>
    <property type="match status" value="1"/>
</dbReference>
<evidence type="ECO:0000313" key="14">
    <source>
        <dbReference type="EMBL" id="ABV93635.1"/>
    </source>
</evidence>
<dbReference type="HOGENOM" id="CLU_315893_0_0_5"/>
<dbReference type="Gene3D" id="1.10.287.130">
    <property type="match status" value="1"/>
</dbReference>
<dbReference type="Pfam" id="PF12860">
    <property type="entry name" value="PAS_7"/>
    <property type="match status" value="1"/>
</dbReference>
<dbReference type="EC" id="2.7.13.3" evidence="2"/>
<dbReference type="EMBL" id="CP000830">
    <property type="protein sequence ID" value="ABV93635.1"/>
    <property type="molecule type" value="Genomic_DNA"/>
</dbReference>
<dbReference type="InterPro" id="IPR003661">
    <property type="entry name" value="HisK_dim/P_dom"/>
</dbReference>
<dbReference type="SMART" id="SM00086">
    <property type="entry name" value="PAC"/>
    <property type="match status" value="1"/>
</dbReference>
<dbReference type="SUPFAM" id="SSF47384">
    <property type="entry name" value="Homodimeric domain of signal transducing histidine kinase"/>
    <property type="match status" value="1"/>
</dbReference>
<dbReference type="Pfam" id="PF00512">
    <property type="entry name" value="HisKA"/>
    <property type="match status" value="1"/>
</dbReference>
<dbReference type="eggNOG" id="COG0784">
    <property type="taxonomic scope" value="Bacteria"/>
</dbReference>
<dbReference type="InterPro" id="IPR000014">
    <property type="entry name" value="PAS"/>
</dbReference>
<evidence type="ECO:0000313" key="15">
    <source>
        <dbReference type="Proteomes" id="UP000006833"/>
    </source>
</evidence>
<dbReference type="InterPro" id="IPR013767">
    <property type="entry name" value="PAS_fold"/>
</dbReference>
<evidence type="ECO:0000256" key="6">
    <source>
        <dbReference type="ARBA" id="ARBA00022777"/>
    </source>
</evidence>
<keyword evidence="7" id="KW-0067">ATP-binding</keyword>
<dbReference type="SMART" id="SM00387">
    <property type="entry name" value="HATPase_c"/>
    <property type="match status" value="1"/>
</dbReference>
<dbReference type="RefSeq" id="WP_012178565.1">
    <property type="nucleotide sequence ID" value="NC_009952.1"/>
</dbReference>
<feature type="domain" description="Response regulatory" evidence="11">
    <location>
        <begin position="800"/>
        <end position="916"/>
    </location>
</feature>